<proteinExistence type="predicted"/>
<dbReference type="AlphaFoldDB" id="X0ZAV4"/>
<evidence type="ECO:0000256" key="1">
    <source>
        <dbReference type="SAM" id="Coils"/>
    </source>
</evidence>
<comment type="caution">
    <text evidence="2">The sequence shown here is derived from an EMBL/GenBank/DDBJ whole genome shotgun (WGS) entry which is preliminary data.</text>
</comment>
<keyword evidence="1" id="KW-0175">Coiled coil</keyword>
<organism evidence="2">
    <name type="scientific">marine sediment metagenome</name>
    <dbReference type="NCBI Taxonomy" id="412755"/>
    <lineage>
        <taxon>unclassified sequences</taxon>
        <taxon>metagenomes</taxon>
        <taxon>ecological metagenomes</taxon>
    </lineage>
</organism>
<accession>X0ZAV4</accession>
<dbReference type="EMBL" id="BART01005494">
    <property type="protein sequence ID" value="GAG66635.1"/>
    <property type="molecule type" value="Genomic_DNA"/>
</dbReference>
<reference evidence="2" key="1">
    <citation type="journal article" date="2014" name="Front. Microbiol.">
        <title>High frequency of phylogenetically diverse reductive dehalogenase-homologous genes in deep subseafloor sedimentary metagenomes.</title>
        <authorList>
            <person name="Kawai M."/>
            <person name="Futagami T."/>
            <person name="Toyoda A."/>
            <person name="Takaki Y."/>
            <person name="Nishi S."/>
            <person name="Hori S."/>
            <person name="Arai W."/>
            <person name="Tsubouchi T."/>
            <person name="Morono Y."/>
            <person name="Uchiyama I."/>
            <person name="Ito T."/>
            <person name="Fujiyama A."/>
            <person name="Inagaki F."/>
            <person name="Takami H."/>
        </authorList>
    </citation>
    <scope>NUCLEOTIDE SEQUENCE</scope>
    <source>
        <strain evidence="2">Expedition CK06-06</strain>
    </source>
</reference>
<protein>
    <submittedName>
        <fullName evidence="2">Uncharacterized protein</fullName>
    </submittedName>
</protein>
<name>X0ZAV4_9ZZZZ</name>
<sequence length="79" mass="8888">MVDTTYHEFLLGHLAKAEERVALARELVEEQLRVVDDLKEKGQGHAKEDDLLETMRSTLSVQAEELTVILAQLGTDNEP</sequence>
<gene>
    <name evidence="2" type="ORF">S01H4_12727</name>
</gene>
<feature type="coiled-coil region" evidence="1">
    <location>
        <begin position="14"/>
        <end position="41"/>
    </location>
</feature>
<evidence type="ECO:0000313" key="2">
    <source>
        <dbReference type="EMBL" id="GAG66635.1"/>
    </source>
</evidence>